<protein>
    <recommendedName>
        <fullName evidence="2">precorrin-2 dehydrogenase</fullName>
        <ecNumber evidence="2">1.3.1.76</ecNumber>
    </recommendedName>
</protein>
<dbReference type="GO" id="GO:0019354">
    <property type="term" value="P:siroheme biosynthetic process"/>
    <property type="evidence" value="ECO:0007669"/>
    <property type="project" value="UniProtKB-UniPathway"/>
</dbReference>
<dbReference type="UniPathway" id="UPA00262">
    <property type="reaction ID" value="UER00222"/>
</dbReference>
<evidence type="ECO:0000259" key="7">
    <source>
        <dbReference type="Pfam" id="PF14824"/>
    </source>
</evidence>
<dbReference type="GO" id="GO:0043115">
    <property type="term" value="F:precorrin-2 dehydrogenase activity"/>
    <property type="evidence" value="ECO:0007669"/>
    <property type="project" value="UniProtKB-EC"/>
</dbReference>
<evidence type="ECO:0000256" key="5">
    <source>
        <dbReference type="ARBA" id="ARBA00023244"/>
    </source>
</evidence>
<dbReference type="Pfam" id="PF14824">
    <property type="entry name" value="Sirohm_synth_M"/>
    <property type="match status" value="1"/>
</dbReference>
<dbReference type="NCBIfam" id="TIGR01470">
    <property type="entry name" value="cysG_Nterm"/>
    <property type="match status" value="1"/>
</dbReference>
<dbReference type="PANTHER" id="PTHR35330">
    <property type="entry name" value="SIROHEME BIOSYNTHESIS PROTEIN MET8"/>
    <property type="match status" value="1"/>
</dbReference>
<dbReference type="InterPro" id="IPR028281">
    <property type="entry name" value="Sirohaem_synthase_central"/>
</dbReference>
<dbReference type="Gene3D" id="3.40.50.720">
    <property type="entry name" value="NAD(P)-binding Rossmann-like Domain"/>
    <property type="match status" value="1"/>
</dbReference>
<dbReference type="PANTHER" id="PTHR35330:SF1">
    <property type="entry name" value="SIROHEME BIOSYNTHESIS PROTEIN MET8"/>
    <property type="match status" value="1"/>
</dbReference>
<accession>A0A0B8SYZ5</accession>
<dbReference type="EC" id="1.3.1.76" evidence="2"/>
<comment type="pathway">
    <text evidence="1">Porphyrin-containing compound metabolism; siroheme biosynthesis; sirohydrochlorin from precorrin-2: step 1/1.</text>
</comment>
<organism evidence="8 9">
    <name type="scientific">Sphingobacterium deserti</name>
    <dbReference type="NCBI Taxonomy" id="1229276"/>
    <lineage>
        <taxon>Bacteria</taxon>
        <taxon>Pseudomonadati</taxon>
        <taxon>Bacteroidota</taxon>
        <taxon>Sphingobacteriia</taxon>
        <taxon>Sphingobacteriales</taxon>
        <taxon>Sphingobacteriaceae</taxon>
        <taxon>Sphingobacterium</taxon>
    </lineage>
</organism>
<dbReference type="EMBL" id="JJMU01000065">
    <property type="protein sequence ID" value="KGE12737.1"/>
    <property type="molecule type" value="Genomic_DNA"/>
</dbReference>
<reference evidence="9" key="1">
    <citation type="submission" date="2014-04" db="EMBL/GenBank/DDBJ databases">
        <title>Whole-Genome optical mapping and complete genome sequence of Sphingobacterium deserti sp. nov., a new spaces isolated from desert in the west of China.</title>
        <authorList>
            <person name="Teng C."/>
            <person name="Zhou Z."/>
            <person name="Li X."/>
            <person name="Chen M."/>
            <person name="Lin M."/>
            <person name="Wang L."/>
            <person name="Su S."/>
            <person name="Zhang C."/>
            <person name="Zhang W."/>
        </authorList>
    </citation>
    <scope>NUCLEOTIDE SEQUENCE [LARGE SCALE GENOMIC DNA]</scope>
    <source>
        <strain evidence="9">ACCC05744</strain>
    </source>
</reference>
<dbReference type="STRING" id="1229276.DI53_3476"/>
<evidence type="ECO:0000256" key="3">
    <source>
        <dbReference type="ARBA" id="ARBA00023002"/>
    </source>
</evidence>
<feature type="domain" description="Siroheme synthase central" evidence="7">
    <location>
        <begin position="124"/>
        <end position="148"/>
    </location>
</feature>
<sequence length="197" mass="22436">MNELFPIYVKLDQIKTLLVGGGPIGLEKLEAILFNSPRAQVHLVAERIDANVHELIASSSTLTASERAFRDEDLENIDLIILATNNPVLNEHIRELARIKHILLNVADKPSLCDFYLGSVVRKGNLKIGISTNGKSPTIAKRLKEFLDDLLPEEIDETLTLMSNFRNNLRGDFQEKVRLLNEHTQDFFRREAYDRED</sequence>
<dbReference type="OrthoDB" id="45564at2"/>
<reference evidence="8 9" key="2">
    <citation type="journal article" date="2015" name="PLoS ONE">
        <title>Whole-Genome Optical Mapping and Finished Genome Sequence of Sphingobacterium deserti sp. nov., a New Species Isolated from the Western Desert of China.</title>
        <authorList>
            <person name="Teng C."/>
            <person name="Zhou Z."/>
            <person name="Molnar I."/>
            <person name="Li X."/>
            <person name="Tang R."/>
            <person name="Chen M."/>
            <person name="Wang L."/>
            <person name="Su S."/>
            <person name="Zhang W."/>
            <person name="Lin M."/>
        </authorList>
    </citation>
    <scope>NUCLEOTIDE SEQUENCE [LARGE SCALE GENOMIC DNA]</scope>
    <source>
        <strain evidence="9">ACCC05744</strain>
    </source>
</reference>
<dbReference type="SUPFAM" id="SSF51735">
    <property type="entry name" value="NAD(P)-binding Rossmann-fold domains"/>
    <property type="match status" value="1"/>
</dbReference>
<proteinExistence type="predicted"/>
<dbReference type="AlphaFoldDB" id="A0A0B8SYZ5"/>
<evidence type="ECO:0000256" key="6">
    <source>
        <dbReference type="ARBA" id="ARBA00047561"/>
    </source>
</evidence>
<dbReference type="InterPro" id="IPR028161">
    <property type="entry name" value="Met8-like"/>
</dbReference>
<evidence type="ECO:0000256" key="1">
    <source>
        <dbReference type="ARBA" id="ARBA00005010"/>
    </source>
</evidence>
<evidence type="ECO:0000313" key="9">
    <source>
        <dbReference type="Proteomes" id="UP000031802"/>
    </source>
</evidence>
<name>A0A0B8SYZ5_9SPHI</name>
<keyword evidence="3" id="KW-0560">Oxidoreductase</keyword>
<evidence type="ECO:0000256" key="2">
    <source>
        <dbReference type="ARBA" id="ARBA00012400"/>
    </source>
</evidence>
<comment type="catalytic activity">
    <reaction evidence="6">
        <text>precorrin-2 + NAD(+) = sirohydrochlorin + NADH + 2 H(+)</text>
        <dbReference type="Rhea" id="RHEA:15613"/>
        <dbReference type="ChEBI" id="CHEBI:15378"/>
        <dbReference type="ChEBI" id="CHEBI:57540"/>
        <dbReference type="ChEBI" id="CHEBI:57945"/>
        <dbReference type="ChEBI" id="CHEBI:58351"/>
        <dbReference type="ChEBI" id="CHEBI:58827"/>
        <dbReference type="EC" id="1.3.1.76"/>
    </reaction>
</comment>
<dbReference type="Pfam" id="PF13241">
    <property type="entry name" value="NAD_binding_7"/>
    <property type="match status" value="1"/>
</dbReference>
<dbReference type="RefSeq" id="WP_052072522.1">
    <property type="nucleotide sequence ID" value="NZ_JJMU01000065.1"/>
</dbReference>
<dbReference type="Gene3D" id="3.30.160.110">
    <property type="entry name" value="Siroheme synthase, domain 2"/>
    <property type="match status" value="1"/>
</dbReference>
<dbReference type="InterPro" id="IPR006367">
    <property type="entry name" value="Sirohaem_synthase_N"/>
</dbReference>
<gene>
    <name evidence="8" type="ORF">DI53_3476</name>
</gene>
<evidence type="ECO:0000256" key="4">
    <source>
        <dbReference type="ARBA" id="ARBA00023027"/>
    </source>
</evidence>
<dbReference type="GO" id="GO:0004325">
    <property type="term" value="F:ferrochelatase activity"/>
    <property type="evidence" value="ECO:0007669"/>
    <property type="project" value="InterPro"/>
</dbReference>
<dbReference type="eggNOG" id="COG1648">
    <property type="taxonomic scope" value="Bacteria"/>
</dbReference>
<keyword evidence="9" id="KW-1185">Reference proteome</keyword>
<dbReference type="Proteomes" id="UP000031802">
    <property type="component" value="Unassembled WGS sequence"/>
</dbReference>
<dbReference type="InterPro" id="IPR036291">
    <property type="entry name" value="NAD(P)-bd_dom_sf"/>
</dbReference>
<keyword evidence="4" id="KW-0520">NAD</keyword>
<evidence type="ECO:0000313" key="8">
    <source>
        <dbReference type="EMBL" id="KGE12737.1"/>
    </source>
</evidence>
<dbReference type="SUPFAM" id="SSF75615">
    <property type="entry name" value="Siroheme synthase middle domains-like"/>
    <property type="match status" value="1"/>
</dbReference>
<comment type="caution">
    <text evidence="8">The sequence shown here is derived from an EMBL/GenBank/DDBJ whole genome shotgun (WGS) entry which is preliminary data.</text>
</comment>
<dbReference type="PATRIC" id="fig|1229276.3.peg.3592"/>
<keyword evidence="5" id="KW-0627">Porphyrin biosynthesis</keyword>